<evidence type="ECO:0000313" key="2">
    <source>
        <dbReference type="Proteomes" id="UP001529510"/>
    </source>
</evidence>
<sequence>NNMRWGEGLQQFLEMKHQTRLSDMSLITNFMSNVGLFKKFTNQIYGITGTLSNQTELDMLKELYSGIETCKIPSFRQRKLYELEGLVIPEEDEWIKTICNVVRDQVREQLSSSMKQSNVQICSTRPLQ</sequence>
<organism evidence="1 2">
    <name type="scientific">Cirrhinus mrigala</name>
    <name type="common">Mrigala</name>
    <dbReference type="NCBI Taxonomy" id="683832"/>
    <lineage>
        <taxon>Eukaryota</taxon>
        <taxon>Metazoa</taxon>
        <taxon>Chordata</taxon>
        <taxon>Craniata</taxon>
        <taxon>Vertebrata</taxon>
        <taxon>Euteleostomi</taxon>
        <taxon>Actinopterygii</taxon>
        <taxon>Neopterygii</taxon>
        <taxon>Teleostei</taxon>
        <taxon>Ostariophysi</taxon>
        <taxon>Cypriniformes</taxon>
        <taxon>Cyprinidae</taxon>
        <taxon>Labeoninae</taxon>
        <taxon>Labeonini</taxon>
        <taxon>Cirrhinus</taxon>
    </lineage>
</organism>
<dbReference type="Gene3D" id="3.90.1440.10">
    <property type="entry name" value="SecA, preprotein cross-linking domain"/>
    <property type="match status" value="1"/>
</dbReference>
<gene>
    <name evidence="1" type="ORF">M9458_017184</name>
</gene>
<keyword evidence="2" id="KW-1185">Reference proteome</keyword>
<dbReference type="Proteomes" id="UP001529510">
    <property type="component" value="Unassembled WGS sequence"/>
</dbReference>
<name>A0ABD0QWN5_CIRMR</name>
<reference evidence="1 2" key="1">
    <citation type="submission" date="2024-05" db="EMBL/GenBank/DDBJ databases">
        <title>Genome sequencing and assembly of Indian major carp, Cirrhinus mrigala (Hamilton, 1822).</title>
        <authorList>
            <person name="Mohindra V."/>
            <person name="Chowdhury L.M."/>
            <person name="Lal K."/>
            <person name="Jena J.K."/>
        </authorList>
    </citation>
    <scope>NUCLEOTIDE SEQUENCE [LARGE SCALE GENOMIC DNA]</scope>
    <source>
        <strain evidence="1">CM1030</strain>
        <tissue evidence="1">Blood</tissue>
    </source>
</reference>
<dbReference type="PANTHER" id="PTHR30612:SF0">
    <property type="entry name" value="CHLOROPLAST PROTEIN-TRANSPORTING ATPASE"/>
    <property type="match status" value="1"/>
</dbReference>
<evidence type="ECO:0000313" key="1">
    <source>
        <dbReference type="EMBL" id="KAL0190085.1"/>
    </source>
</evidence>
<dbReference type="InterPro" id="IPR027417">
    <property type="entry name" value="P-loop_NTPase"/>
</dbReference>
<dbReference type="Gene3D" id="3.40.50.300">
    <property type="entry name" value="P-loop containing nucleotide triphosphate hydrolases"/>
    <property type="match status" value="1"/>
</dbReference>
<proteinExistence type="predicted"/>
<dbReference type="EMBL" id="JAMKFB020000007">
    <property type="protein sequence ID" value="KAL0190085.1"/>
    <property type="molecule type" value="Genomic_DNA"/>
</dbReference>
<feature type="non-terminal residue" evidence="1">
    <location>
        <position position="1"/>
    </location>
</feature>
<feature type="non-terminal residue" evidence="1">
    <location>
        <position position="128"/>
    </location>
</feature>
<comment type="caution">
    <text evidence="1">The sequence shown here is derived from an EMBL/GenBank/DDBJ whole genome shotgun (WGS) entry which is preliminary data.</text>
</comment>
<dbReference type="InterPro" id="IPR000185">
    <property type="entry name" value="SecA"/>
</dbReference>
<accession>A0ABD0QWN5</accession>
<protein>
    <submittedName>
        <fullName evidence="1">Uncharacterized protein</fullName>
    </submittedName>
</protein>
<dbReference type="PANTHER" id="PTHR30612">
    <property type="entry name" value="SECA INNER MEMBRANE COMPONENT OF SEC PROTEIN SECRETION SYSTEM"/>
    <property type="match status" value="1"/>
</dbReference>
<dbReference type="AlphaFoldDB" id="A0ABD0QWN5"/>